<dbReference type="OrthoDB" id="2906425at2759"/>
<dbReference type="InterPro" id="IPR051678">
    <property type="entry name" value="AGP_Transferase"/>
</dbReference>
<evidence type="ECO:0000313" key="3">
    <source>
        <dbReference type="Proteomes" id="UP000283895"/>
    </source>
</evidence>
<dbReference type="InterPro" id="IPR002575">
    <property type="entry name" value="Aminoglycoside_PTrfase"/>
</dbReference>
<evidence type="ECO:0000313" key="2">
    <source>
        <dbReference type="EMBL" id="ROV98414.1"/>
    </source>
</evidence>
<comment type="caution">
    <text evidence="2">The sequence shown here is derived from an EMBL/GenBank/DDBJ whole genome shotgun (WGS) entry which is preliminary data.</text>
</comment>
<dbReference type="Pfam" id="PF01636">
    <property type="entry name" value="APH"/>
    <property type="match status" value="1"/>
</dbReference>
<feature type="domain" description="Aminoglycoside phosphotransferase" evidence="1">
    <location>
        <begin position="44"/>
        <end position="262"/>
    </location>
</feature>
<proteinExistence type="predicted"/>
<dbReference type="STRING" id="356882.A0A423W511"/>
<dbReference type="EMBL" id="LKEA01000026">
    <property type="protein sequence ID" value="ROV98414.1"/>
    <property type="molecule type" value="Genomic_DNA"/>
</dbReference>
<dbReference type="Gene3D" id="3.30.200.150">
    <property type="match status" value="1"/>
</dbReference>
<organism evidence="2 3">
    <name type="scientific">Cytospora schulzeri</name>
    <dbReference type="NCBI Taxonomy" id="448051"/>
    <lineage>
        <taxon>Eukaryota</taxon>
        <taxon>Fungi</taxon>
        <taxon>Dikarya</taxon>
        <taxon>Ascomycota</taxon>
        <taxon>Pezizomycotina</taxon>
        <taxon>Sordariomycetes</taxon>
        <taxon>Sordariomycetidae</taxon>
        <taxon>Diaporthales</taxon>
        <taxon>Cytosporaceae</taxon>
        <taxon>Cytospora</taxon>
    </lineage>
</organism>
<dbReference type="PANTHER" id="PTHR21310:SF58">
    <property type="entry name" value="AMINOGLYCOSIDE PHOSPHOTRANSFERASE DOMAIN-CONTAINING PROTEIN"/>
    <property type="match status" value="1"/>
</dbReference>
<gene>
    <name evidence="2" type="ORF">VMCG_07160</name>
</gene>
<dbReference type="PANTHER" id="PTHR21310">
    <property type="entry name" value="AMINOGLYCOSIDE PHOSPHOTRANSFERASE-RELATED-RELATED"/>
    <property type="match status" value="1"/>
</dbReference>
<dbReference type="InterPro" id="IPR011009">
    <property type="entry name" value="Kinase-like_dom_sf"/>
</dbReference>
<name>A0A423W511_9PEZI</name>
<protein>
    <recommendedName>
        <fullName evidence="1">Aminoglycoside phosphotransferase domain-containing protein</fullName>
    </recommendedName>
</protein>
<dbReference type="SUPFAM" id="SSF56112">
    <property type="entry name" value="Protein kinase-like (PK-like)"/>
    <property type="match status" value="1"/>
</dbReference>
<accession>A0A423W511</accession>
<dbReference type="CDD" id="cd05120">
    <property type="entry name" value="APH_ChoK_like"/>
    <property type="match status" value="1"/>
</dbReference>
<dbReference type="Gene3D" id="3.90.1200.10">
    <property type="match status" value="1"/>
</dbReference>
<evidence type="ECO:0000259" key="1">
    <source>
        <dbReference type="Pfam" id="PF01636"/>
    </source>
</evidence>
<dbReference type="AlphaFoldDB" id="A0A423W511"/>
<dbReference type="Proteomes" id="UP000283895">
    <property type="component" value="Unassembled WGS sequence"/>
</dbReference>
<reference evidence="2 3" key="1">
    <citation type="submission" date="2015-09" db="EMBL/GenBank/DDBJ databases">
        <title>Host preference determinants of Valsa canker pathogens revealed by comparative genomics.</title>
        <authorList>
            <person name="Yin Z."/>
            <person name="Huang L."/>
        </authorList>
    </citation>
    <scope>NUCLEOTIDE SEQUENCE [LARGE SCALE GENOMIC DNA]</scope>
    <source>
        <strain evidence="2 3">03-1</strain>
    </source>
</reference>
<keyword evidence="3" id="KW-1185">Reference proteome</keyword>
<sequence length="294" mass="32896">MDSSPTCTTSQEAVDAIHSPKVKEMDQDDLPDIVTNKALLKCERLGDKQLSQVWRYNATTVIKRVDPPSAARAEAAAMALAYQKASVPVPRVLKTVIPESDEEGGYGIIFMQYIDGTNLEDFWPTASDDDKTRILGQLRDLISQLRGIEGAFIGSVDGSVCNDQLFANREHPYGPYKDDAAFRVGIAQSLRACEANAFTEVVVGMINTMPSSERLVLTHGDLVPRNILVKDSNIVGLVYWEMAGFYPEYWEYAKAHFFVDYDHPWHADRAVENVLKAYPLELAVLLHTRGIYMY</sequence>